<dbReference type="EC" id="1.1.1.267" evidence="9"/>
<comment type="caution">
    <text evidence="9">Lacks conserved residue(s) required for the propagation of feature annotation.</text>
</comment>
<comment type="cofactor">
    <cofactor evidence="9">
        <name>Mg(2+)</name>
        <dbReference type="ChEBI" id="CHEBI:18420"/>
    </cofactor>
    <cofactor evidence="9">
        <name>Mn(2+)</name>
        <dbReference type="ChEBI" id="CHEBI:29035"/>
    </cofactor>
</comment>
<evidence type="ECO:0000256" key="2">
    <source>
        <dbReference type="ARBA" id="ARBA00006825"/>
    </source>
</evidence>
<feature type="binding site" evidence="9">
    <location>
        <position position="17"/>
    </location>
    <ligand>
        <name>NADPH</name>
        <dbReference type="ChEBI" id="CHEBI:57783"/>
    </ligand>
</feature>
<feature type="binding site" evidence="9">
    <location>
        <position position="222"/>
    </location>
    <ligand>
        <name>Mn(2+)</name>
        <dbReference type="ChEBI" id="CHEBI:29035"/>
    </ligand>
</feature>
<evidence type="ECO:0000256" key="4">
    <source>
        <dbReference type="ARBA" id="ARBA00022857"/>
    </source>
</evidence>
<evidence type="ECO:0000256" key="3">
    <source>
        <dbReference type="ARBA" id="ARBA00022723"/>
    </source>
</evidence>
<comment type="caution">
    <text evidence="13">The sequence shown here is derived from an EMBL/GenBank/DDBJ whole genome shotgun (WGS) entry which is preliminary data.</text>
</comment>
<feature type="domain" description="1-deoxy-D-xylulose 5-phosphate reductoisomerase N-terminal" evidence="10">
    <location>
        <begin position="8"/>
        <end position="133"/>
    </location>
</feature>
<dbReference type="Pfam" id="PF08436">
    <property type="entry name" value="DXP_redisom_C"/>
    <property type="match status" value="1"/>
</dbReference>
<feature type="binding site" evidence="9">
    <location>
        <position position="213"/>
    </location>
    <ligand>
        <name>1-deoxy-D-xylulose 5-phosphate</name>
        <dbReference type="ChEBI" id="CHEBI:57792"/>
    </ligand>
</feature>
<feature type="binding site" evidence="9">
    <location>
        <position position="126"/>
    </location>
    <ligand>
        <name>1-deoxy-D-xylulose 5-phosphate</name>
        <dbReference type="ChEBI" id="CHEBI:57792"/>
    </ligand>
</feature>
<keyword evidence="9" id="KW-0460">Magnesium</keyword>
<sequence>MSKGARSVSILGATGSVGKSTLDLVERERDRFDVVALTAWRDAAGLAEAAKRVGARHAVVADLAAYADLRSALSGSGIEAAAGEAAILDAAGAGADWTMAAIVGTAGLAPTMAALRKGGTVALANKEALVSAGGIMTKVAKDNGATLLPVDSEHNAIFQCFDHANPGAVRRIILTASGGPFRNRSIEEMRVATPAEAVAHPNWSMGAKISVDSATLMNKGLELIEAFHLFPLAHDAFEIVVHPQSVIHSLVEYRDGSVLAQLGAPDMRIPIAYALAWPERMATPCERLDLAKIGSLDFEPPDLDRFPALGLAKEALREGGAKPAILNAANEVAVASFLDGRIGFLDIASIAGETLQCYDAVAPATIEEVLDVDRDARAVAARMVERLKH</sequence>
<evidence type="ECO:0000259" key="10">
    <source>
        <dbReference type="Pfam" id="PF02670"/>
    </source>
</evidence>
<evidence type="ECO:0000256" key="1">
    <source>
        <dbReference type="ARBA" id="ARBA00005094"/>
    </source>
</evidence>
<feature type="binding site" evidence="9">
    <location>
        <position position="15"/>
    </location>
    <ligand>
        <name>NADPH</name>
        <dbReference type="ChEBI" id="CHEBI:57783"/>
    </ligand>
</feature>
<feature type="binding site" evidence="9">
    <location>
        <position position="125"/>
    </location>
    <ligand>
        <name>NADPH</name>
        <dbReference type="ChEBI" id="CHEBI:57783"/>
    </ligand>
</feature>
<evidence type="ECO:0000256" key="8">
    <source>
        <dbReference type="ARBA" id="ARBA00048543"/>
    </source>
</evidence>
<dbReference type="GO" id="GO:0030604">
    <property type="term" value="F:1-deoxy-D-xylulose-5-phosphate reductoisomerase activity"/>
    <property type="evidence" value="ECO:0007669"/>
    <property type="project" value="UniProtKB-EC"/>
</dbReference>
<dbReference type="PANTHER" id="PTHR30525:SF0">
    <property type="entry name" value="1-DEOXY-D-XYLULOSE 5-PHOSPHATE REDUCTOISOMERASE, CHLOROPLASTIC"/>
    <property type="match status" value="1"/>
</dbReference>
<dbReference type="Gene3D" id="3.40.50.720">
    <property type="entry name" value="NAD(P)-binding Rossmann-like Domain"/>
    <property type="match status" value="1"/>
</dbReference>
<dbReference type="Pfam" id="PF13288">
    <property type="entry name" value="DXPR_C"/>
    <property type="match status" value="1"/>
</dbReference>
<feature type="binding site" evidence="9">
    <location>
        <position position="16"/>
    </location>
    <ligand>
        <name>NADPH</name>
        <dbReference type="ChEBI" id="CHEBI:57783"/>
    </ligand>
</feature>
<organism evidence="13 14">
    <name type="scientific">Sphingosinicella rhizophila</name>
    <dbReference type="NCBI Taxonomy" id="3050082"/>
    <lineage>
        <taxon>Bacteria</taxon>
        <taxon>Pseudomonadati</taxon>
        <taxon>Pseudomonadota</taxon>
        <taxon>Alphaproteobacteria</taxon>
        <taxon>Sphingomonadales</taxon>
        <taxon>Sphingosinicellaceae</taxon>
        <taxon>Sphingosinicella</taxon>
    </lineage>
</organism>
<evidence type="ECO:0000256" key="6">
    <source>
        <dbReference type="ARBA" id="ARBA00023211"/>
    </source>
</evidence>
<comment type="pathway">
    <text evidence="1 9">Isoprenoid biosynthesis; isopentenyl diphosphate biosynthesis via DXP pathway; isopentenyl diphosphate from 1-deoxy-D-xylulose 5-phosphate: step 1/6.</text>
</comment>
<feature type="binding site" evidence="9">
    <location>
        <position position="153"/>
    </location>
    <ligand>
        <name>1-deoxy-D-xylulose 5-phosphate</name>
        <dbReference type="ChEBI" id="CHEBI:57792"/>
    </ligand>
</feature>
<comment type="function">
    <text evidence="9">Catalyzes the NADPH-dependent rearrangement and reduction of 1-deoxy-D-xylulose-5-phosphate (DXP) to 2-C-methyl-D-erythritol 4-phosphate (MEP).</text>
</comment>
<name>A0ABU3Q2Q8_9SPHN</name>
<keyword evidence="6 9" id="KW-0464">Manganese</keyword>
<dbReference type="HAMAP" id="MF_00183">
    <property type="entry name" value="DXP_reductoisom"/>
    <property type="match status" value="1"/>
</dbReference>
<feature type="binding site" evidence="9">
    <location>
        <position position="41"/>
    </location>
    <ligand>
        <name>NADPH</name>
        <dbReference type="ChEBI" id="CHEBI:57783"/>
    </ligand>
</feature>
<feature type="binding site" evidence="9">
    <location>
        <position position="200"/>
    </location>
    <ligand>
        <name>1-deoxy-D-xylulose 5-phosphate</name>
        <dbReference type="ChEBI" id="CHEBI:57792"/>
    </ligand>
</feature>
<keyword evidence="5 9" id="KW-0560">Oxidoreductase</keyword>
<dbReference type="NCBIfam" id="TIGR00243">
    <property type="entry name" value="Dxr"/>
    <property type="match status" value="1"/>
</dbReference>
<keyword evidence="4 9" id="KW-0521">NADP</keyword>
<evidence type="ECO:0000259" key="11">
    <source>
        <dbReference type="Pfam" id="PF08436"/>
    </source>
</evidence>
<feature type="binding site" evidence="9">
    <location>
        <position position="152"/>
    </location>
    <ligand>
        <name>1-deoxy-D-xylulose 5-phosphate</name>
        <dbReference type="ChEBI" id="CHEBI:57792"/>
    </ligand>
</feature>
<dbReference type="PANTHER" id="PTHR30525">
    <property type="entry name" value="1-DEOXY-D-XYLULOSE 5-PHOSPHATE REDUCTOISOMERASE"/>
    <property type="match status" value="1"/>
</dbReference>
<feature type="binding site" evidence="9">
    <location>
        <position position="127"/>
    </location>
    <ligand>
        <name>NADPH</name>
        <dbReference type="ChEBI" id="CHEBI:57783"/>
    </ligand>
</feature>
<keyword evidence="14" id="KW-1185">Reference proteome</keyword>
<dbReference type="InterPro" id="IPR036169">
    <property type="entry name" value="DXPR_C_sf"/>
</dbReference>
<comment type="similarity">
    <text evidence="2 9">Belongs to the DXR family.</text>
</comment>
<evidence type="ECO:0000259" key="12">
    <source>
        <dbReference type="Pfam" id="PF13288"/>
    </source>
</evidence>
<feature type="binding site" evidence="9">
    <location>
        <position position="218"/>
    </location>
    <ligand>
        <name>1-deoxy-D-xylulose 5-phosphate</name>
        <dbReference type="ChEBI" id="CHEBI:57792"/>
    </ligand>
</feature>
<dbReference type="EMBL" id="JAVUPU010000001">
    <property type="protein sequence ID" value="MDT9597686.1"/>
    <property type="molecule type" value="Genomic_DNA"/>
</dbReference>
<feature type="binding site" evidence="9">
    <location>
        <position position="206"/>
    </location>
    <ligand>
        <name>NADPH</name>
        <dbReference type="ChEBI" id="CHEBI:57783"/>
    </ligand>
</feature>
<evidence type="ECO:0000313" key="14">
    <source>
        <dbReference type="Proteomes" id="UP001259572"/>
    </source>
</evidence>
<dbReference type="NCBIfam" id="NF009114">
    <property type="entry name" value="PRK12464.1"/>
    <property type="match status" value="1"/>
</dbReference>
<dbReference type="InterPro" id="IPR036291">
    <property type="entry name" value="NAD(P)-bd_dom_sf"/>
</dbReference>
<feature type="binding site" evidence="9">
    <location>
        <position position="219"/>
    </location>
    <ligand>
        <name>1-deoxy-D-xylulose 5-phosphate</name>
        <dbReference type="ChEBI" id="CHEBI:57792"/>
    </ligand>
</feature>
<feature type="binding site" evidence="9">
    <location>
        <position position="177"/>
    </location>
    <ligand>
        <name>1-deoxy-D-xylulose 5-phosphate</name>
        <dbReference type="ChEBI" id="CHEBI:57792"/>
    </ligand>
</feature>
<evidence type="ECO:0000256" key="9">
    <source>
        <dbReference type="HAMAP-Rule" id="MF_00183"/>
    </source>
</evidence>
<evidence type="ECO:0000313" key="13">
    <source>
        <dbReference type="EMBL" id="MDT9597686.1"/>
    </source>
</evidence>
<dbReference type="InterPro" id="IPR013512">
    <property type="entry name" value="DXP_reductoisomerase_N"/>
</dbReference>
<comment type="catalytic activity">
    <reaction evidence="8">
        <text>2-C-methyl-D-erythritol 4-phosphate + NADP(+) = 1-deoxy-D-xylulose 5-phosphate + NADPH + H(+)</text>
        <dbReference type="Rhea" id="RHEA:13717"/>
        <dbReference type="ChEBI" id="CHEBI:15378"/>
        <dbReference type="ChEBI" id="CHEBI:57783"/>
        <dbReference type="ChEBI" id="CHEBI:57792"/>
        <dbReference type="ChEBI" id="CHEBI:58262"/>
        <dbReference type="ChEBI" id="CHEBI:58349"/>
        <dbReference type="EC" id="1.1.1.267"/>
    </reaction>
    <physiologicalReaction direction="right-to-left" evidence="8">
        <dbReference type="Rhea" id="RHEA:13719"/>
    </physiologicalReaction>
</comment>
<dbReference type="InterPro" id="IPR013644">
    <property type="entry name" value="DXP_reductoisomerase_C"/>
</dbReference>
<dbReference type="RefSeq" id="WP_315723093.1">
    <property type="nucleotide sequence ID" value="NZ_JAVUPU010000001.1"/>
</dbReference>
<protein>
    <recommendedName>
        <fullName evidence="9">1-deoxy-D-xylulose 5-phosphate reductoisomerase</fullName>
        <shortName evidence="9">DXP reductoisomerase</shortName>
        <ecNumber evidence="9">1.1.1.267</ecNumber>
    </recommendedName>
    <alternativeName>
        <fullName evidence="9">1-deoxyxylulose-5-phosphate reductoisomerase</fullName>
    </alternativeName>
    <alternativeName>
        <fullName evidence="9">2-C-methyl-D-erythritol 4-phosphate synthase</fullName>
    </alternativeName>
</protein>
<dbReference type="SUPFAM" id="SSF51735">
    <property type="entry name" value="NAD(P)-binding Rossmann-fold domains"/>
    <property type="match status" value="1"/>
</dbReference>
<feature type="binding site" evidence="9">
    <location>
        <position position="153"/>
    </location>
    <ligand>
        <name>Mn(2+)</name>
        <dbReference type="ChEBI" id="CHEBI:29035"/>
    </ligand>
</feature>
<dbReference type="PIRSF" id="PIRSF006205">
    <property type="entry name" value="Dxp_reductismrs"/>
    <property type="match status" value="1"/>
</dbReference>
<gene>
    <name evidence="9" type="primary">dxr</name>
    <name evidence="13" type="ORF">RQX22_01825</name>
</gene>
<dbReference type="Proteomes" id="UP001259572">
    <property type="component" value="Unassembled WGS sequence"/>
</dbReference>
<dbReference type="Pfam" id="PF02670">
    <property type="entry name" value="DXP_reductoisom"/>
    <property type="match status" value="1"/>
</dbReference>
<evidence type="ECO:0000256" key="5">
    <source>
        <dbReference type="ARBA" id="ARBA00023002"/>
    </source>
</evidence>
<feature type="domain" description="DXP reductoisomerase C-terminal" evidence="12">
    <location>
        <begin position="262"/>
        <end position="378"/>
    </location>
</feature>
<evidence type="ECO:0000256" key="7">
    <source>
        <dbReference type="ARBA" id="ARBA00023229"/>
    </source>
</evidence>
<dbReference type="Gene3D" id="1.10.1740.10">
    <property type="match status" value="1"/>
</dbReference>
<accession>A0ABU3Q2Q8</accession>
<reference evidence="13 14" key="1">
    <citation type="submission" date="2023-05" db="EMBL/GenBank/DDBJ databases">
        <authorList>
            <person name="Guo Y."/>
        </authorList>
    </citation>
    <scope>NUCLEOTIDE SEQUENCE [LARGE SCALE GENOMIC DNA]</scope>
    <source>
        <strain evidence="13 14">GR2756</strain>
    </source>
</reference>
<dbReference type="SUPFAM" id="SSF55347">
    <property type="entry name" value="Glyceraldehyde-3-phosphate dehydrogenase-like, C-terminal domain"/>
    <property type="match status" value="1"/>
</dbReference>
<keyword evidence="7 9" id="KW-0414">Isoprene biosynthesis</keyword>
<dbReference type="InterPro" id="IPR003821">
    <property type="entry name" value="DXP_reductoisomerase"/>
</dbReference>
<keyword evidence="3 9" id="KW-0479">Metal-binding</keyword>
<proteinExistence type="inferred from homology"/>
<feature type="domain" description="1-deoxy-D-xylulose 5-phosphate reductoisomerase C-terminal" evidence="11">
    <location>
        <begin position="147"/>
        <end position="230"/>
    </location>
</feature>
<feature type="binding site" evidence="9">
    <location>
        <position position="222"/>
    </location>
    <ligand>
        <name>1-deoxy-D-xylulose 5-phosphate</name>
        <dbReference type="ChEBI" id="CHEBI:57792"/>
    </ligand>
</feature>
<feature type="binding site" evidence="9">
    <location>
        <position position="14"/>
    </location>
    <ligand>
        <name>NADPH</name>
        <dbReference type="ChEBI" id="CHEBI:57783"/>
    </ligand>
</feature>
<dbReference type="InterPro" id="IPR026877">
    <property type="entry name" value="DXPR_C"/>
</dbReference>
<feature type="binding site" evidence="9">
    <location>
        <position position="151"/>
    </location>
    <ligand>
        <name>Mn(2+)</name>
        <dbReference type="ChEBI" id="CHEBI:29035"/>
    </ligand>
</feature>
<dbReference type="SUPFAM" id="SSF69055">
    <property type="entry name" value="1-deoxy-D-xylulose-5-phosphate reductoisomerase, C-terminal domain"/>
    <property type="match status" value="1"/>
</dbReference>